<evidence type="ECO:0000256" key="2">
    <source>
        <dbReference type="ARBA" id="ARBA00023235"/>
    </source>
</evidence>
<keyword evidence="4" id="KW-1185">Reference proteome</keyword>
<dbReference type="SMART" id="SM00855">
    <property type="entry name" value="PGAM"/>
    <property type="match status" value="1"/>
</dbReference>
<keyword evidence="1" id="KW-0324">Glycolysis</keyword>
<organism evidence="3 4">
    <name type="scientific">Orbilia ellipsospora</name>
    <dbReference type="NCBI Taxonomy" id="2528407"/>
    <lineage>
        <taxon>Eukaryota</taxon>
        <taxon>Fungi</taxon>
        <taxon>Dikarya</taxon>
        <taxon>Ascomycota</taxon>
        <taxon>Pezizomycotina</taxon>
        <taxon>Orbiliomycetes</taxon>
        <taxon>Orbiliales</taxon>
        <taxon>Orbiliaceae</taxon>
        <taxon>Orbilia</taxon>
    </lineage>
</organism>
<dbReference type="InterPro" id="IPR001345">
    <property type="entry name" value="PG/BPGM_mutase_AS"/>
</dbReference>
<dbReference type="Gene3D" id="3.40.50.1240">
    <property type="entry name" value="Phosphoglycerate mutase-like"/>
    <property type="match status" value="1"/>
</dbReference>
<protein>
    <recommendedName>
        <fullName evidence="5">Phosphoglycerate mutase-like protein</fullName>
    </recommendedName>
</protein>
<reference evidence="3 4" key="1">
    <citation type="submission" date="2019-10" db="EMBL/GenBank/DDBJ databases">
        <authorList>
            <person name="Palmer J.M."/>
        </authorList>
    </citation>
    <scope>NUCLEOTIDE SEQUENCE [LARGE SCALE GENOMIC DNA]</scope>
    <source>
        <strain evidence="3 4">TWF694</strain>
    </source>
</reference>
<gene>
    <name evidence="3" type="ORF">TWF694_000157</name>
</gene>
<dbReference type="PANTHER" id="PTHR48100">
    <property type="entry name" value="BROAD-SPECIFICITY PHOSPHATASE YOR283W-RELATED"/>
    <property type="match status" value="1"/>
</dbReference>
<dbReference type="InterPro" id="IPR029033">
    <property type="entry name" value="His_PPase_superfam"/>
</dbReference>
<sequence length="224" mass="25341">MSVPRVHIIRHGQALHNIERGYPHRDSPLTTAGHLATKSIDLPAIPDLIIISPMSRTIQTAMNIFSGILDTVKVQIWPDLRESHDANCNKGLSRTELAAKFPRFDFGECQEEWDYPPHTVEGATIRAERVRRRLKELSKVYINIAIITHRGFIAFLTKGDRYDVCETRSYRFATDEEAQLESLRKGTHVDTKEPCDFGPTLLLPIAVQTFGPTAPENETIEARP</sequence>
<dbReference type="GO" id="GO:0005737">
    <property type="term" value="C:cytoplasm"/>
    <property type="evidence" value="ECO:0007669"/>
    <property type="project" value="TreeGrafter"/>
</dbReference>
<evidence type="ECO:0000256" key="1">
    <source>
        <dbReference type="ARBA" id="ARBA00023152"/>
    </source>
</evidence>
<dbReference type="AlphaFoldDB" id="A0AAV9XMT1"/>
<keyword evidence="2" id="KW-0413">Isomerase</keyword>
<evidence type="ECO:0000313" key="3">
    <source>
        <dbReference type="EMBL" id="KAK6543410.1"/>
    </source>
</evidence>
<evidence type="ECO:0000313" key="4">
    <source>
        <dbReference type="Proteomes" id="UP001365542"/>
    </source>
</evidence>
<evidence type="ECO:0008006" key="5">
    <source>
        <dbReference type="Google" id="ProtNLM"/>
    </source>
</evidence>
<dbReference type="InterPro" id="IPR013078">
    <property type="entry name" value="His_Pase_superF_clade-1"/>
</dbReference>
<accession>A0AAV9XMT1</accession>
<comment type="caution">
    <text evidence="3">The sequence shown here is derived from an EMBL/GenBank/DDBJ whole genome shotgun (WGS) entry which is preliminary data.</text>
</comment>
<dbReference type="EMBL" id="JAVHJO010000001">
    <property type="protein sequence ID" value="KAK6543410.1"/>
    <property type="molecule type" value="Genomic_DNA"/>
</dbReference>
<dbReference type="Pfam" id="PF00300">
    <property type="entry name" value="His_Phos_1"/>
    <property type="match status" value="1"/>
</dbReference>
<dbReference type="SUPFAM" id="SSF53254">
    <property type="entry name" value="Phosphoglycerate mutase-like"/>
    <property type="match status" value="1"/>
</dbReference>
<name>A0AAV9XMT1_9PEZI</name>
<proteinExistence type="predicted"/>
<dbReference type="PROSITE" id="PS00175">
    <property type="entry name" value="PG_MUTASE"/>
    <property type="match status" value="1"/>
</dbReference>
<dbReference type="PANTHER" id="PTHR48100:SF1">
    <property type="entry name" value="HISTIDINE PHOSPHATASE FAMILY PROTEIN-RELATED"/>
    <property type="match status" value="1"/>
</dbReference>
<dbReference type="GO" id="GO:0016791">
    <property type="term" value="F:phosphatase activity"/>
    <property type="evidence" value="ECO:0007669"/>
    <property type="project" value="TreeGrafter"/>
</dbReference>
<dbReference type="InterPro" id="IPR050275">
    <property type="entry name" value="PGM_Phosphatase"/>
</dbReference>
<dbReference type="Proteomes" id="UP001365542">
    <property type="component" value="Unassembled WGS sequence"/>
</dbReference>
<dbReference type="CDD" id="cd07067">
    <property type="entry name" value="HP_PGM_like"/>
    <property type="match status" value="1"/>
</dbReference>